<proteinExistence type="predicted"/>
<feature type="compositionally biased region" description="Basic residues" evidence="4">
    <location>
        <begin position="1"/>
        <end position="14"/>
    </location>
</feature>
<feature type="repeat" description="ANK" evidence="3">
    <location>
        <begin position="1413"/>
        <end position="1442"/>
    </location>
</feature>
<dbReference type="Gene3D" id="3.40.50.300">
    <property type="entry name" value="P-loop containing nucleotide triphosphate hydrolases"/>
    <property type="match status" value="1"/>
</dbReference>
<dbReference type="InterPro" id="IPR027417">
    <property type="entry name" value="P-loop_NTPase"/>
</dbReference>
<dbReference type="EMBL" id="JAIZPD010000004">
    <property type="protein sequence ID" value="KAH0964578.1"/>
    <property type="molecule type" value="Genomic_DNA"/>
</dbReference>
<feature type="repeat" description="ANK" evidence="3">
    <location>
        <begin position="1030"/>
        <end position="1062"/>
    </location>
</feature>
<dbReference type="InterPro" id="IPR002110">
    <property type="entry name" value="Ankyrin_rpt"/>
</dbReference>
<feature type="domain" description="NACHT" evidence="5">
    <location>
        <begin position="396"/>
        <end position="509"/>
    </location>
</feature>
<organism evidence="6 7">
    <name type="scientific">Hirsutella rhossiliensis</name>
    <dbReference type="NCBI Taxonomy" id="111463"/>
    <lineage>
        <taxon>Eukaryota</taxon>
        <taxon>Fungi</taxon>
        <taxon>Dikarya</taxon>
        <taxon>Ascomycota</taxon>
        <taxon>Pezizomycotina</taxon>
        <taxon>Sordariomycetes</taxon>
        <taxon>Hypocreomycetidae</taxon>
        <taxon>Hypocreales</taxon>
        <taxon>Ophiocordycipitaceae</taxon>
        <taxon>Hirsutella</taxon>
    </lineage>
</organism>
<sequence length="1538" mass="169734">MRKLVKGLVRNRSKSNRDPCRSDQTEGSGQHLQAQARAEGSPLPAKSIDSNAPAPPLTHGAESDTPTSSPQSSSLPAAHEVPIHELWGWAYEKLRKDDKRLVDQYESKLCEGLDVYPGANKKDLMEEALRRKMEQVDKGLWKFDIRGSEIQIKHLVHSMSKAVNWANAHIGGVLDANWFASIAWAGVSVILLPILQNPPEQAACLAEGIEYVSSLIGRSRMLEDLYTSNHRYEPPNDQQFLSPSSSEYKDSLGELYRQILKFLASSYRYLAKDSASRIYLDVINCNDWDAMVANVRRKEKAFEDAKKIWGNMVFQKAQQKRHQETLDWLDKPVSDAKRREILDWLSNIDPSELNNTKYRELTGLHDIGPVRSIPDTSRWLVKDNDDFRWWKADPRSFLWLHGNAGSGKSVLSSSVITHLLRLNDSAPSTALAYFYFSFSDLKTQNLAAMLASLVKQLYAHRRDTPQLISKFYEYKEKGQRPGLESLEEALMATSNGFSAVYIVLDGLDECPRFNNERKVLLGVLSRIVRTQPDNMHIFCTSRKEEDINAAMTKLSLPPSAAIDLTAHRAAIDSNISAYIDAALESDEYQWDSELKTYARKKLMEKAEGMFQYVSCQLKALQECVSSHQEVRQALENLPDGLDKTYDRMLQNIEPKLKTQVLGVLKWLACSMTPLTIEEVAEIFILRLDKDAILDANERLCRPENVLKYLSSGLVVTVAARFGNVQVRLSHYSVQEYLTCSRISEGPAANFSFTDVDANIHVARSSLAYILQRDISESYSNDFPLVRYAAEFWSAHLENVSREFWPKEVVRAALRAAAVRSQSLLGDELLTRPYRIMALQGFTKTTEMLLANVEYLTQEDLDLTLQDAARHGSKALTKLMLRMGANVDAESRCYGNALLAALHKGHEDVLSLLLDHGANVNGVAVQHGRRRFYQVGDDRRKRSALEIAAERHPDLVRLLLDRGAEITDGVLPAAVQSLECLRLFLDRGVDINKDSGDERGTALHAAAGTGQVEVVRLLLDEGADVNAQGGKYGNALQAACWEGSGPIVELLLARGADVNAVGGHLGSALQAACFLGHGAAPHPIEKSKRRGIIEQLLVKGADVNAQGGQYGNALQAACAAYQAETEVVELLLDRGADVNAQGGYYGNALQAACAIFLSGAEMDRHTMVELLLSKGADVNAQGGHYGNALQAACARFLKTDEQDSDTLVELLLARGADVNARGGLYGSALQAACFKTRSKTKVAQMLLERGSEVNAEGGVHGTALQAAICCDLFPYSVPLLLKHGADVHIRGGAYGSAWHAAVEHYNPELMLQLLHRGVDVNDAGGKYGTALHWALATDTFRAKQSSLNRITFLLDCGADVNLAAGDYGFPLQFMCSFLGDRYLHGTRLRVTKAELVLSSCPNIDIDARGGPFGTALQAAANRGSADLVRLLLENGARVDISGGQYGSALNGAVFGGCWPNVEVLLEAGAVPDCHVRDEVDKELMRRVEVADGRGAVQRYIKFWEVQMEKKRRGLKTTDRLRGHRLGGEEVIKCFDDLAD</sequence>
<dbReference type="Proteomes" id="UP000824596">
    <property type="component" value="Unassembled WGS sequence"/>
</dbReference>
<dbReference type="Gene3D" id="1.25.40.20">
    <property type="entry name" value="Ankyrin repeat-containing domain"/>
    <property type="match status" value="5"/>
</dbReference>
<dbReference type="SUPFAM" id="SSF52540">
    <property type="entry name" value="P-loop containing nucleoside triphosphate hydrolases"/>
    <property type="match status" value="1"/>
</dbReference>
<comment type="caution">
    <text evidence="6">The sequence shown here is derived from an EMBL/GenBank/DDBJ whole genome shotgun (WGS) entry which is preliminary data.</text>
</comment>
<dbReference type="PROSITE" id="PS50297">
    <property type="entry name" value="ANK_REP_REGION"/>
    <property type="match status" value="2"/>
</dbReference>
<protein>
    <submittedName>
        <fullName evidence="6">Ankyrin repeats (3 copies) domain-containing protein</fullName>
    </submittedName>
</protein>
<keyword evidence="2 3" id="KW-0040">ANK repeat</keyword>
<dbReference type="PANTHER" id="PTHR24123">
    <property type="entry name" value="ANKYRIN REPEAT-CONTAINING"/>
    <property type="match status" value="1"/>
</dbReference>
<dbReference type="RefSeq" id="XP_044722091.1">
    <property type="nucleotide sequence ID" value="XM_044863477.1"/>
</dbReference>
<evidence type="ECO:0000259" key="5">
    <source>
        <dbReference type="PROSITE" id="PS50837"/>
    </source>
</evidence>
<dbReference type="Pfam" id="PF17100">
    <property type="entry name" value="NACHT_N"/>
    <property type="match status" value="1"/>
</dbReference>
<reference evidence="6" key="1">
    <citation type="submission" date="2021-09" db="EMBL/GenBank/DDBJ databases">
        <title>A high-quality genome of the endoparasitic fungus Hirsutella rhossiliensis with a comparison of Hirsutella genomes reveals transposable elements contributing to genome size variation.</title>
        <authorList>
            <person name="Lin R."/>
            <person name="Jiao Y."/>
            <person name="Sun X."/>
            <person name="Ling J."/>
            <person name="Xie B."/>
            <person name="Cheng X."/>
        </authorList>
    </citation>
    <scope>NUCLEOTIDE SEQUENCE</scope>
    <source>
        <strain evidence="6">HR02</strain>
    </source>
</reference>
<feature type="repeat" description="ANK" evidence="3">
    <location>
        <begin position="1108"/>
        <end position="1142"/>
    </location>
</feature>
<dbReference type="OrthoDB" id="194358at2759"/>
<dbReference type="PROSITE" id="PS50088">
    <property type="entry name" value="ANK_REPEAT"/>
    <property type="match status" value="4"/>
</dbReference>
<dbReference type="PANTHER" id="PTHR24123:SF33">
    <property type="entry name" value="PROTEIN HOS4"/>
    <property type="match status" value="1"/>
</dbReference>
<dbReference type="SMART" id="SM00248">
    <property type="entry name" value="ANK"/>
    <property type="match status" value="14"/>
</dbReference>
<feature type="region of interest" description="Disordered" evidence="4">
    <location>
        <begin position="1"/>
        <end position="77"/>
    </location>
</feature>
<evidence type="ECO:0000256" key="3">
    <source>
        <dbReference type="PROSITE-ProRule" id="PRU00023"/>
    </source>
</evidence>
<dbReference type="InterPro" id="IPR007111">
    <property type="entry name" value="NACHT_NTPase"/>
</dbReference>
<evidence type="ECO:0000256" key="2">
    <source>
        <dbReference type="ARBA" id="ARBA00023043"/>
    </source>
</evidence>
<evidence type="ECO:0000256" key="1">
    <source>
        <dbReference type="ARBA" id="ARBA00022737"/>
    </source>
</evidence>
<name>A0A9P8SIU7_9HYPO</name>
<dbReference type="InterPro" id="IPR056884">
    <property type="entry name" value="NPHP3-like_N"/>
</dbReference>
<dbReference type="Pfam" id="PF22939">
    <property type="entry name" value="WHD_GPIID"/>
    <property type="match status" value="1"/>
</dbReference>
<dbReference type="InterPro" id="IPR031359">
    <property type="entry name" value="NACHT_N"/>
</dbReference>
<keyword evidence="1" id="KW-0677">Repeat</keyword>
<dbReference type="GeneID" id="68354135"/>
<dbReference type="Pfam" id="PF12796">
    <property type="entry name" value="Ank_2"/>
    <property type="match status" value="3"/>
</dbReference>
<dbReference type="Pfam" id="PF00023">
    <property type="entry name" value="Ank"/>
    <property type="match status" value="1"/>
</dbReference>
<feature type="repeat" description="ANK" evidence="3">
    <location>
        <begin position="997"/>
        <end position="1029"/>
    </location>
</feature>
<evidence type="ECO:0000256" key="4">
    <source>
        <dbReference type="SAM" id="MobiDB-lite"/>
    </source>
</evidence>
<feature type="compositionally biased region" description="Low complexity" evidence="4">
    <location>
        <begin position="63"/>
        <end position="74"/>
    </location>
</feature>
<dbReference type="InterPro" id="IPR054471">
    <property type="entry name" value="GPIID_WHD"/>
</dbReference>
<evidence type="ECO:0000313" key="6">
    <source>
        <dbReference type="EMBL" id="KAH0964578.1"/>
    </source>
</evidence>
<dbReference type="Pfam" id="PF24883">
    <property type="entry name" value="NPHP3_N"/>
    <property type="match status" value="1"/>
</dbReference>
<evidence type="ECO:0000313" key="7">
    <source>
        <dbReference type="Proteomes" id="UP000824596"/>
    </source>
</evidence>
<keyword evidence="7" id="KW-1185">Reference proteome</keyword>
<dbReference type="InterPro" id="IPR051165">
    <property type="entry name" value="Multifunctional_ANK_Repeat"/>
</dbReference>
<dbReference type="SUPFAM" id="SSF48403">
    <property type="entry name" value="Ankyrin repeat"/>
    <property type="match status" value="3"/>
</dbReference>
<dbReference type="PRINTS" id="PR01415">
    <property type="entry name" value="ANKYRIN"/>
</dbReference>
<dbReference type="PROSITE" id="PS50837">
    <property type="entry name" value="NACHT"/>
    <property type="match status" value="1"/>
</dbReference>
<gene>
    <name evidence="6" type="ORF">HRG_05006</name>
</gene>
<dbReference type="InterPro" id="IPR036770">
    <property type="entry name" value="Ankyrin_rpt-contain_sf"/>
</dbReference>
<accession>A0A9P8SIU7</accession>
<feature type="compositionally biased region" description="Basic and acidic residues" evidence="4">
    <location>
        <begin position="15"/>
        <end position="24"/>
    </location>
</feature>